<evidence type="ECO:0000313" key="3">
    <source>
        <dbReference type="Proteomes" id="UP000789739"/>
    </source>
</evidence>
<dbReference type="Proteomes" id="UP000789739">
    <property type="component" value="Unassembled WGS sequence"/>
</dbReference>
<feature type="region of interest" description="Disordered" evidence="1">
    <location>
        <begin position="337"/>
        <end position="366"/>
    </location>
</feature>
<feature type="compositionally biased region" description="Polar residues" evidence="1">
    <location>
        <begin position="339"/>
        <end position="360"/>
    </location>
</feature>
<evidence type="ECO:0000313" key="2">
    <source>
        <dbReference type="EMBL" id="CAG8666409.1"/>
    </source>
</evidence>
<dbReference type="AlphaFoldDB" id="A0A9N9EAJ0"/>
<feature type="non-terminal residue" evidence="2">
    <location>
        <position position="1"/>
    </location>
</feature>
<dbReference type="OrthoDB" id="10611709at2759"/>
<dbReference type="EMBL" id="CAJVPI010004276">
    <property type="protein sequence ID" value="CAG8666409.1"/>
    <property type="molecule type" value="Genomic_DNA"/>
</dbReference>
<feature type="non-terminal residue" evidence="2">
    <location>
        <position position="506"/>
    </location>
</feature>
<evidence type="ECO:0000256" key="1">
    <source>
        <dbReference type="SAM" id="MobiDB-lite"/>
    </source>
</evidence>
<comment type="caution">
    <text evidence="2">The sequence shown here is derived from an EMBL/GenBank/DDBJ whole genome shotgun (WGS) entry which is preliminary data.</text>
</comment>
<feature type="compositionally biased region" description="Polar residues" evidence="1">
    <location>
        <begin position="279"/>
        <end position="294"/>
    </location>
</feature>
<keyword evidence="3" id="KW-1185">Reference proteome</keyword>
<accession>A0A9N9EAJ0</accession>
<proteinExistence type="predicted"/>
<organism evidence="2 3">
    <name type="scientific">Paraglomus brasilianum</name>
    <dbReference type="NCBI Taxonomy" id="144538"/>
    <lineage>
        <taxon>Eukaryota</taxon>
        <taxon>Fungi</taxon>
        <taxon>Fungi incertae sedis</taxon>
        <taxon>Mucoromycota</taxon>
        <taxon>Glomeromycotina</taxon>
        <taxon>Glomeromycetes</taxon>
        <taxon>Paraglomerales</taxon>
        <taxon>Paraglomeraceae</taxon>
        <taxon>Paraglomus</taxon>
    </lineage>
</organism>
<protein>
    <submittedName>
        <fullName evidence="2">9134_t:CDS:1</fullName>
    </submittedName>
</protein>
<gene>
    <name evidence="2" type="ORF">PBRASI_LOCUS11068</name>
</gene>
<reference evidence="2" key="1">
    <citation type="submission" date="2021-06" db="EMBL/GenBank/DDBJ databases">
        <authorList>
            <person name="Kallberg Y."/>
            <person name="Tangrot J."/>
            <person name="Rosling A."/>
        </authorList>
    </citation>
    <scope>NUCLEOTIDE SEQUENCE</scope>
    <source>
        <strain evidence="2">BR232B</strain>
    </source>
</reference>
<sequence length="506" mass="59287">IANGEEPREEYWGTNMFIDRTSIPDFRYEINRQNARINCDQELIEAIPNDYPPRNFQYLDGIRHFIIRRREDGYPVAIFDSERVRDHIERDPLGWETEGMEANMAIDEWNAQNRNGPKDYWLFYLPFLTGLLWGHKKIVRPHDVQYELRDHENKLVFSCDMDDVLGHWSNVRTSQWSHDAQQNVDEFMDRAHGEGWEDDYFQALRERRSAMEEIRSSVQPEPQPDTSVNSGFMPQFEASEFLDLWNEIMKNMSTGTDLLALWEEEVMKRDQEMNEKQSTEFSPGKSTNQKTESPLMSSTIMDPITSATATGQSNIMAEASAVSSSANSQCGLEELMMDNGSTTSGGQEDSSYQAPESQHIPSMKSMTKRKIEMTDATHLTYTRNMNRIAPKRKLTGAEKMKKHREKRRKVIDREEDWRKLWEDVKEEMELELEGGGTINKGLYYTIGLVIENYPKGKKELSQYRIKIAKRIYTMYRNSNEIDDEIGIYKISREKERELRKLARKQW</sequence>
<feature type="region of interest" description="Disordered" evidence="1">
    <location>
        <begin position="270"/>
        <end position="294"/>
    </location>
</feature>
<name>A0A9N9EAJ0_9GLOM</name>